<dbReference type="EMBL" id="NHOC01000006">
    <property type="protein sequence ID" value="OUM20350.1"/>
    <property type="molecule type" value="Genomic_DNA"/>
</dbReference>
<sequence length="291" mass="34057">MANTKRIHAMTKKELEAYDAALYQEWTGKILNWDDLQTFTEKMQWAKLYDDDPRKVVCADKIEVRTWVADRIGEEYLIPLIGTWDRYSDIDFSALPEQFAMKTNHGSGDVVVVQSKSRMSVTDKIDMRRKIETALKMDFGAYLCEMHYSKITPRILAEQYLVSEEGDLRDYKFQCFDGVVKYCYVDFDRFHQHKRNVYDLDWNLQDWNTGEYENYSGTIEKPANFEKMIAIAEKLSAGFSQVRVDLYNLHGRIYFGEMTFTSASGFRTFSSREADLMLGSMWNLPMDKSDS</sequence>
<dbReference type="InterPro" id="IPR029465">
    <property type="entry name" value="ATPgrasp_TupA"/>
</dbReference>
<proteinExistence type="predicted"/>
<organism evidence="1 2">
    <name type="scientific">Butyricicoccus porcorum</name>
    <dbReference type="NCBI Taxonomy" id="1945634"/>
    <lineage>
        <taxon>Bacteria</taxon>
        <taxon>Bacillati</taxon>
        <taxon>Bacillota</taxon>
        <taxon>Clostridia</taxon>
        <taxon>Eubacteriales</taxon>
        <taxon>Butyricicoccaceae</taxon>
        <taxon>Butyricicoccus</taxon>
    </lineage>
</organism>
<gene>
    <name evidence="1" type="ORF">CBW42_08275</name>
</gene>
<dbReference type="OrthoDB" id="9791827at2"/>
<protein>
    <submittedName>
        <fullName evidence="1">Glycosyltransferase</fullName>
    </submittedName>
</protein>
<reference evidence="1 2" key="1">
    <citation type="submission" date="2017-05" db="EMBL/GenBank/DDBJ databases">
        <title>Butyricicoccus porcorum sp. nov. a butyrate-producing bacterium from the swine intestinal tract.</title>
        <authorList>
            <person name="Trachsel J."/>
            <person name="Humphrey S."/>
            <person name="Allen H.K."/>
        </authorList>
    </citation>
    <scope>NUCLEOTIDE SEQUENCE [LARGE SCALE GENOMIC DNA]</scope>
    <source>
        <strain evidence="1">BB10</strain>
    </source>
</reference>
<keyword evidence="2" id="KW-1185">Reference proteome</keyword>
<name>A0A252F3Y4_9FIRM</name>
<dbReference type="Proteomes" id="UP000194903">
    <property type="component" value="Unassembled WGS sequence"/>
</dbReference>
<evidence type="ECO:0000313" key="1">
    <source>
        <dbReference type="EMBL" id="OUM20350.1"/>
    </source>
</evidence>
<evidence type="ECO:0000313" key="2">
    <source>
        <dbReference type="Proteomes" id="UP000194903"/>
    </source>
</evidence>
<dbReference type="AlphaFoldDB" id="A0A252F3Y4"/>
<accession>A0A252F3Y4</accession>
<dbReference type="GO" id="GO:0016740">
    <property type="term" value="F:transferase activity"/>
    <property type="evidence" value="ECO:0007669"/>
    <property type="project" value="UniProtKB-KW"/>
</dbReference>
<dbReference type="Pfam" id="PF14305">
    <property type="entry name" value="ATPgrasp_TupA"/>
    <property type="match status" value="1"/>
</dbReference>
<comment type="caution">
    <text evidence="1">The sequence shown here is derived from an EMBL/GenBank/DDBJ whole genome shotgun (WGS) entry which is preliminary data.</text>
</comment>
<keyword evidence="1" id="KW-0808">Transferase</keyword>